<protein>
    <recommendedName>
        <fullName evidence="7">Fatty acid hydroxylase domain-containing protein</fullName>
    </recommendedName>
</protein>
<dbReference type="PANTHER" id="PTHR11863">
    <property type="entry name" value="STEROL DESATURASE"/>
    <property type="match status" value="1"/>
</dbReference>
<evidence type="ECO:0000313" key="8">
    <source>
        <dbReference type="EMBL" id="RYO75174.1"/>
    </source>
</evidence>
<comment type="caution">
    <text evidence="8">The sequence shown here is derived from an EMBL/GenBank/DDBJ whole genome shotgun (WGS) entry which is preliminary data.</text>
</comment>
<feature type="transmembrane region" description="Helical" evidence="6">
    <location>
        <begin position="252"/>
        <end position="282"/>
    </location>
</feature>
<dbReference type="GO" id="GO:0016491">
    <property type="term" value="F:oxidoreductase activity"/>
    <property type="evidence" value="ECO:0007669"/>
    <property type="project" value="InterPro"/>
</dbReference>
<feature type="domain" description="Fatty acid hydroxylase" evidence="7">
    <location>
        <begin position="200"/>
        <end position="331"/>
    </location>
</feature>
<evidence type="ECO:0000259" key="7">
    <source>
        <dbReference type="Pfam" id="PF04116"/>
    </source>
</evidence>
<feature type="transmembrane region" description="Helical" evidence="6">
    <location>
        <begin position="6"/>
        <end position="26"/>
    </location>
</feature>
<accession>A0A4Q4SV41</accession>
<evidence type="ECO:0000256" key="3">
    <source>
        <dbReference type="ARBA" id="ARBA00022989"/>
    </source>
</evidence>
<dbReference type="STRING" id="155417.A0A4Q4SV41"/>
<dbReference type="GO" id="GO:0016020">
    <property type="term" value="C:membrane"/>
    <property type="evidence" value="ECO:0007669"/>
    <property type="project" value="UniProtKB-SubCell"/>
</dbReference>
<evidence type="ECO:0000256" key="4">
    <source>
        <dbReference type="ARBA" id="ARBA00023136"/>
    </source>
</evidence>
<dbReference type="Pfam" id="PF04116">
    <property type="entry name" value="FA_hydroxylase"/>
    <property type="match status" value="1"/>
</dbReference>
<dbReference type="GO" id="GO:0005506">
    <property type="term" value="F:iron ion binding"/>
    <property type="evidence" value="ECO:0007669"/>
    <property type="project" value="InterPro"/>
</dbReference>
<sequence>MADARLGSLLVARLALGTLIATAVLLPDLWQPLISKLYRFLYGWEFFNLSFFETIETVVCYITIEPAYTAIFAGNPHRRIDIRHAESKRQPAAKTGGRTPPLPKMARPSRRMRELVTYVSPLLLLDLILIKKYAGVDVEAIRQSGGYAATAAEDDTPSSRISGHFLLPTLHNFSLQSPVQLSRALPAEPPTSRRVLIELLVSLFLYDTAFFAIHLLFHRVPALHRVHGPHHNHGEMHPQVTNRLSIIERLALVLLANFCLNIIGSHVLTRACFVPVFVYLFIEIHSGVDLPWQYDKILPYGWGAGTRKHAAHHREGKRFFEPFFCWWDYALENWERRNAT</sequence>
<keyword evidence="2 6" id="KW-0812">Transmembrane</keyword>
<keyword evidence="3 6" id="KW-1133">Transmembrane helix</keyword>
<feature type="region of interest" description="Disordered" evidence="5">
    <location>
        <begin position="84"/>
        <end position="106"/>
    </location>
</feature>
<dbReference type="AlphaFoldDB" id="A0A4Q4SV41"/>
<proteinExistence type="predicted"/>
<gene>
    <name evidence="8" type="ORF">DL764_010568</name>
</gene>
<evidence type="ECO:0000256" key="1">
    <source>
        <dbReference type="ARBA" id="ARBA00004370"/>
    </source>
</evidence>
<dbReference type="Proteomes" id="UP000293360">
    <property type="component" value="Unassembled WGS sequence"/>
</dbReference>
<comment type="subcellular location">
    <subcellularLocation>
        <location evidence="1">Membrane</location>
    </subcellularLocation>
</comment>
<dbReference type="OrthoDB" id="1658724at2759"/>
<feature type="transmembrane region" description="Helical" evidence="6">
    <location>
        <begin position="195"/>
        <end position="217"/>
    </location>
</feature>
<name>A0A4Q4SV41_9PEZI</name>
<evidence type="ECO:0000256" key="5">
    <source>
        <dbReference type="SAM" id="MobiDB-lite"/>
    </source>
</evidence>
<evidence type="ECO:0000313" key="9">
    <source>
        <dbReference type="Proteomes" id="UP000293360"/>
    </source>
</evidence>
<organism evidence="8 9">
    <name type="scientific">Monosporascus ibericus</name>
    <dbReference type="NCBI Taxonomy" id="155417"/>
    <lineage>
        <taxon>Eukaryota</taxon>
        <taxon>Fungi</taxon>
        <taxon>Dikarya</taxon>
        <taxon>Ascomycota</taxon>
        <taxon>Pezizomycotina</taxon>
        <taxon>Sordariomycetes</taxon>
        <taxon>Xylariomycetidae</taxon>
        <taxon>Xylariales</taxon>
        <taxon>Xylariales incertae sedis</taxon>
        <taxon>Monosporascus</taxon>
    </lineage>
</organism>
<dbReference type="InterPro" id="IPR006694">
    <property type="entry name" value="Fatty_acid_hydroxylase"/>
</dbReference>
<dbReference type="GO" id="GO:0008610">
    <property type="term" value="P:lipid biosynthetic process"/>
    <property type="evidence" value="ECO:0007669"/>
    <property type="project" value="InterPro"/>
</dbReference>
<dbReference type="EMBL" id="QJNU01001569">
    <property type="protein sequence ID" value="RYO75174.1"/>
    <property type="molecule type" value="Genomic_DNA"/>
</dbReference>
<keyword evidence="9" id="KW-1185">Reference proteome</keyword>
<dbReference type="InterPro" id="IPR050307">
    <property type="entry name" value="Sterol_Desaturase_Related"/>
</dbReference>
<evidence type="ECO:0000256" key="2">
    <source>
        <dbReference type="ARBA" id="ARBA00022692"/>
    </source>
</evidence>
<keyword evidence="4 6" id="KW-0472">Membrane</keyword>
<reference evidence="8 9" key="1">
    <citation type="submission" date="2018-06" db="EMBL/GenBank/DDBJ databases">
        <title>Complete Genomes of Monosporascus.</title>
        <authorList>
            <person name="Robinson A.J."/>
            <person name="Natvig D.O."/>
        </authorList>
    </citation>
    <scope>NUCLEOTIDE SEQUENCE [LARGE SCALE GENOMIC DNA]</scope>
    <source>
        <strain evidence="8 9">CBS 110550</strain>
    </source>
</reference>
<evidence type="ECO:0000256" key="6">
    <source>
        <dbReference type="SAM" id="Phobius"/>
    </source>
</evidence>